<evidence type="ECO:0000313" key="2">
    <source>
        <dbReference type="EMBL" id="KAK9723837.1"/>
    </source>
</evidence>
<sequence>MADGDNYDGPFYGRGGERRGAVNVCDRRRRRLRFSETISEPCGEARQPPRVQTESEAGVLFPIAGGPSAGSVGAGRETQGGTTNRPRFRLVCSGSDRHPESVAEGEDAGVAGDVGGVCGNGEDDDLHDDVSASSAAVVKVKRLRTSRFAAMEEGSGSGMGTQASSRGTRGTGRRQRGADTTWLLTCGAPGGPEDPSVIPSFGGHIACRLWLDATDDRPVLVGYQRQNKLRE</sequence>
<accession>A0AAW1KTQ6</accession>
<dbReference type="EMBL" id="JBDFQZ010000005">
    <property type="protein sequence ID" value="KAK9723837.1"/>
    <property type="molecule type" value="Genomic_DNA"/>
</dbReference>
<proteinExistence type="predicted"/>
<feature type="region of interest" description="Disordered" evidence="1">
    <location>
        <begin position="65"/>
        <end position="90"/>
    </location>
</feature>
<feature type="compositionally biased region" description="Low complexity" evidence="1">
    <location>
        <begin position="65"/>
        <end position="75"/>
    </location>
</feature>
<keyword evidence="3" id="KW-1185">Reference proteome</keyword>
<reference evidence="2" key="1">
    <citation type="submission" date="2024-03" db="EMBL/GenBank/DDBJ databases">
        <title>WGS assembly of Saponaria officinalis var. Norfolk2.</title>
        <authorList>
            <person name="Jenkins J."/>
            <person name="Shu S."/>
            <person name="Grimwood J."/>
            <person name="Barry K."/>
            <person name="Goodstein D."/>
            <person name="Schmutz J."/>
            <person name="Leebens-Mack J."/>
            <person name="Osbourn A."/>
        </authorList>
    </citation>
    <scope>NUCLEOTIDE SEQUENCE [LARGE SCALE GENOMIC DNA]</scope>
    <source>
        <strain evidence="2">JIC</strain>
    </source>
</reference>
<evidence type="ECO:0000313" key="3">
    <source>
        <dbReference type="Proteomes" id="UP001443914"/>
    </source>
</evidence>
<name>A0AAW1KTQ6_SAPOF</name>
<protein>
    <submittedName>
        <fullName evidence="2">Uncharacterized protein</fullName>
    </submittedName>
</protein>
<organism evidence="2 3">
    <name type="scientific">Saponaria officinalis</name>
    <name type="common">Common soapwort</name>
    <name type="synonym">Lychnis saponaria</name>
    <dbReference type="NCBI Taxonomy" id="3572"/>
    <lineage>
        <taxon>Eukaryota</taxon>
        <taxon>Viridiplantae</taxon>
        <taxon>Streptophyta</taxon>
        <taxon>Embryophyta</taxon>
        <taxon>Tracheophyta</taxon>
        <taxon>Spermatophyta</taxon>
        <taxon>Magnoliopsida</taxon>
        <taxon>eudicotyledons</taxon>
        <taxon>Gunneridae</taxon>
        <taxon>Pentapetalae</taxon>
        <taxon>Caryophyllales</taxon>
        <taxon>Caryophyllaceae</taxon>
        <taxon>Caryophylleae</taxon>
        <taxon>Saponaria</taxon>
    </lineage>
</organism>
<gene>
    <name evidence="2" type="ORF">RND81_05G028800</name>
</gene>
<dbReference type="Proteomes" id="UP001443914">
    <property type="component" value="Unassembled WGS sequence"/>
</dbReference>
<comment type="caution">
    <text evidence="2">The sequence shown here is derived from an EMBL/GenBank/DDBJ whole genome shotgun (WGS) entry which is preliminary data.</text>
</comment>
<feature type="region of interest" description="Disordered" evidence="1">
    <location>
        <begin position="152"/>
        <end position="178"/>
    </location>
</feature>
<evidence type="ECO:0000256" key="1">
    <source>
        <dbReference type="SAM" id="MobiDB-lite"/>
    </source>
</evidence>
<dbReference type="AlphaFoldDB" id="A0AAW1KTQ6"/>